<protein>
    <submittedName>
        <fullName evidence="4">V-type ATPase subunit</fullName>
    </submittedName>
</protein>
<keyword evidence="5" id="KW-1185">Reference proteome</keyword>
<dbReference type="EMBL" id="JADCKA010000002">
    <property type="protein sequence ID" value="MBE5035173.1"/>
    <property type="molecule type" value="Genomic_DNA"/>
</dbReference>
<keyword evidence="2" id="KW-0813">Transport</keyword>
<evidence type="ECO:0000256" key="3">
    <source>
        <dbReference type="ARBA" id="ARBA00023065"/>
    </source>
</evidence>
<dbReference type="InterPro" id="IPR044911">
    <property type="entry name" value="V-type_ATPase_csu/dsu_dom_3"/>
</dbReference>
<evidence type="ECO:0000256" key="1">
    <source>
        <dbReference type="ARBA" id="ARBA00006709"/>
    </source>
</evidence>
<dbReference type="Gene3D" id="1.20.1690.10">
    <property type="entry name" value="V-type ATP synthase subunit C domain"/>
    <property type="match status" value="2"/>
</dbReference>
<evidence type="ECO:0000313" key="4">
    <source>
        <dbReference type="EMBL" id="MBE5035173.1"/>
    </source>
</evidence>
<dbReference type="PANTHER" id="PTHR38682">
    <property type="entry name" value="V-TYPE ATP SYNTHASE SUBUNIT C"/>
    <property type="match status" value="1"/>
</dbReference>
<gene>
    <name evidence="4" type="ORF">INF20_02630</name>
</gene>
<sequence>MGRQDLTYAVARIRALETKMFTEEDLNRLLACPTEDDAVEMLMAKGWGNGEDAKDGETILEHELDKTWETVRSLVEDMSTLDVLSYKDLHHNIKSAMKQVASGVDAPETYIDNSFYSADELLEIIREKAWHRFPDFLQKPAADAYDMLIKTGDGQMLDVMMDRTCLESIYEAGKRSDSEIIKKYACETVGVTDIKIAIRCQRTGKSADFMETALARRPGTGVDVDKLIKAALSGEGAVIEYVEETDYHDGAQALKNSMSEFECWCDNRIIDLIKPELRNSDGIGPIFAYIYARENELKSVRNILMGKRSGLPAEEIRERVRKTYV</sequence>
<comment type="caution">
    <text evidence="4">The sequence shown here is derived from an EMBL/GenBank/DDBJ whole genome shotgun (WGS) entry which is preliminary data.</text>
</comment>
<name>A0ABR9QWC2_9FIRM</name>
<dbReference type="InterPro" id="IPR050873">
    <property type="entry name" value="V-ATPase_V0D/AC39_subunit"/>
</dbReference>
<keyword evidence="3" id="KW-0406">Ion transport</keyword>
<proteinExistence type="inferred from homology"/>
<dbReference type="Proteomes" id="UP001516588">
    <property type="component" value="Unassembled WGS sequence"/>
</dbReference>
<reference evidence="4 5" key="1">
    <citation type="submission" date="2020-10" db="EMBL/GenBank/DDBJ databases">
        <title>ChiBAC.</title>
        <authorList>
            <person name="Zenner C."/>
            <person name="Hitch T.C.A."/>
            <person name="Clavel T."/>
        </authorList>
    </citation>
    <scope>NUCLEOTIDE SEQUENCE [LARGE SCALE GENOMIC DNA]</scope>
    <source>
        <strain evidence="4 5">DSM 108706</strain>
    </source>
</reference>
<evidence type="ECO:0000256" key="2">
    <source>
        <dbReference type="ARBA" id="ARBA00022448"/>
    </source>
</evidence>
<dbReference type="InterPro" id="IPR036079">
    <property type="entry name" value="ATPase_csu/dsu_sf"/>
</dbReference>
<organism evidence="4 5">
    <name type="scientific">Gallibacter intestinalis</name>
    <dbReference type="NCBI Taxonomy" id="2779356"/>
    <lineage>
        <taxon>Bacteria</taxon>
        <taxon>Bacillati</taxon>
        <taxon>Bacillota</taxon>
        <taxon>Clostridia</taxon>
        <taxon>Eubacteriales</taxon>
        <taxon>Eubacteriaceae</taxon>
        <taxon>Gallibacter</taxon>
    </lineage>
</organism>
<dbReference type="SUPFAM" id="SSF103486">
    <property type="entry name" value="V-type ATP synthase subunit C"/>
    <property type="match status" value="1"/>
</dbReference>
<dbReference type="Pfam" id="PF01992">
    <property type="entry name" value="vATP-synt_AC39"/>
    <property type="match status" value="1"/>
</dbReference>
<accession>A0ABR9QWC2</accession>
<dbReference type="Gene3D" id="1.10.132.50">
    <property type="entry name" value="ATP synthase (C/AC39) subunit, domain 3"/>
    <property type="match status" value="1"/>
</dbReference>
<comment type="similarity">
    <text evidence="1">Belongs to the V-ATPase V0D/AC39 subunit family.</text>
</comment>
<dbReference type="InterPro" id="IPR002843">
    <property type="entry name" value="ATPase_V0-cplx_csu/dsu"/>
</dbReference>
<dbReference type="PANTHER" id="PTHR38682:SF1">
    <property type="entry name" value="V-TYPE ATP SYNTHASE SUBUNIT C"/>
    <property type="match status" value="1"/>
</dbReference>
<evidence type="ECO:0000313" key="5">
    <source>
        <dbReference type="Proteomes" id="UP001516588"/>
    </source>
</evidence>
<dbReference type="RefSeq" id="WP_226384836.1">
    <property type="nucleotide sequence ID" value="NZ_JADCKA010000002.1"/>
</dbReference>
<dbReference type="InterPro" id="IPR035067">
    <property type="entry name" value="V-type_ATPase_csu/dsu"/>
</dbReference>